<feature type="compositionally biased region" description="Basic and acidic residues" evidence="1">
    <location>
        <begin position="10"/>
        <end position="27"/>
    </location>
</feature>
<dbReference type="Proteomes" id="UP000326458">
    <property type="component" value="Unassembled WGS sequence"/>
</dbReference>
<accession>A0A5N3VI76</accession>
<dbReference type="EMBL" id="VCEA01000002">
    <property type="protein sequence ID" value="KAB0348818.1"/>
    <property type="molecule type" value="Genomic_DNA"/>
</dbReference>
<evidence type="ECO:0000256" key="1">
    <source>
        <dbReference type="SAM" id="MobiDB-lite"/>
    </source>
</evidence>
<comment type="caution">
    <text evidence="2">The sequence shown here is derived from an EMBL/GenBank/DDBJ whole genome shotgun (WGS) entry which is preliminary data.</text>
</comment>
<sequence>MRSHMVSKSVSKEGEKGWSIGHQDHTHMGSTSAQGLEPSSLGWKMEDSAVYSADPGVCTSQLDQSHKFTVRKPLKHKGLRTVKHNSTEDNSQPQVLDDCVCQDNGMSQRIADCHVPIKGHGQDKPRGHAA</sequence>
<proteinExistence type="predicted"/>
<gene>
    <name evidence="2" type="ORF">FD754_013675</name>
</gene>
<name>A0A5N3VI76_MUNMU</name>
<feature type="region of interest" description="Disordered" evidence="1">
    <location>
        <begin position="1"/>
        <end position="39"/>
    </location>
</feature>
<keyword evidence="3" id="KW-1185">Reference proteome</keyword>
<reference evidence="2 3" key="1">
    <citation type="submission" date="2019-06" db="EMBL/GenBank/DDBJ databases">
        <title>Discovery of a novel chromosome fission-fusion reversal in muntjac.</title>
        <authorList>
            <person name="Mudd A.B."/>
            <person name="Bredeson J.V."/>
            <person name="Baum R."/>
            <person name="Hockemeyer D."/>
            <person name="Rokhsar D.S."/>
        </authorList>
    </citation>
    <scope>NUCLEOTIDE SEQUENCE [LARGE SCALE GENOMIC DNA]</scope>
    <source>
        <strain evidence="2">UTSW_UCB_Mm</strain>
        <tissue evidence="2">Fibroblast cell line</tissue>
    </source>
</reference>
<organism evidence="2 3">
    <name type="scientific">Muntiacus muntjak</name>
    <name type="common">Barking deer</name>
    <name type="synonym">Indian muntjac</name>
    <dbReference type="NCBI Taxonomy" id="9888"/>
    <lineage>
        <taxon>Eukaryota</taxon>
        <taxon>Metazoa</taxon>
        <taxon>Chordata</taxon>
        <taxon>Craniata</taxon>
        <taxon>Vertebrata</taxon>
        <taxon>Euteleostomi</taxon>
        <taxon>Mammalia</taxon>
        <taxon>Eutheria</taxon>
        <taxon>Laurasiatheria</taxon>
        <taxon>Artiodactyla</taxon>
        <taxon>Ruminantia</taxon>
        <taxon>Pecora</taxon>
        <taxon>Cervidae</taxon>
        <taxon>Muntiacinae</taxon>
        <taxon>Muntiacus</taxon>
    </lineage>
</organism>
<dbReference type="AlphaFoldDB" id="A0A5N3VI76"/>
<evidence type="ECO:0000313" key="3">
    <source>
        <dbReference type="Proteomes" id="UP000326458"/>
    </source>
</evidence>
<evidence type="ECO:0000313" key="2">
    <source>
        <dbReference type="EMBL" id="KAB0348818.1"/>
    </source>
</evidence>
<protein>
    <submittedName>
        <fullName evidence="2">Uncharacterized protein</fullName>
    </submittedName>
</protein>